<feature type="compositionally biased region" description="Basic and acidic residues" evidence="1">
    <location>
        <begin position="1"/>
        <end position="19"/>
    </location>
</feature>
<evidence type="ECO:0000313" key="3">
    <source>
        <dbReference type="Proteomes" id="UP000824927"/>
    </source>
</evidence>
<accession>A0A9Q3XD04</accession>
<evidence type="ECO:0000256" key="1">
    <source>
        <dbReference type="SAM" id="MobiDB-lite"/>
    </source>
</evidence>
<dbReference type="EMBL" id="JAHVKP010000001">
    <property type="protein sequence ID" value="MBY6217286.1"/>
    <property type="molecule type" value="Genomic_DNA"/>
</dbReference>
<comment type="caution">
    <text evidence="2">The sequence shown here is derived from an EMBL/GenBank/DDBJ whole genome shotgun (WGS) entry which is preliminary data.</text>
</comment>
<name>A0A9Q3XD04_9SPHN</name>
<sequence>MPERQSMHPDNELIDELTKYDAPSQQSSSGGEVNRQVGSRGELNRAFDPDNREPETGADNPAQDAMKGEKTLQAMQDSRSS</sequence>
<feature type="region of interest" description="Disordered" evidence="1">
    <location>
        <begin position="1"/>
        <end position="81"/>
    </location>
</feature>
<reference evidence="2" key="1">
    <citation type="submission" date="2021-06" db="EMBL/GenBank/DDBJ databases">
        <title>50 bacteria genomes isolated from Dapeng, Shenzhen, China.</title>
        <authorList>
            <person name="Zheng W."/>
            <person name="Yu S."/>
            <person name="Huang Y."/>
        </authorList>
    </citation>
    <scope>NUCLEOTIDE SEQUENCE</scope>
    <source>
        <strain evidence="2">DP4N28-2</strain>
    </source>
</reference>
<dbReference type="RefSeq" id="WP_222404441.1">
    <property type="nucleotide sequence ID" value="NZ_JAHVKP010000001.1"/>
</dbReference>
<dbReference type="Proteomes" id="UP000824927">
    <property type="component" value="Unassembled WGS sequence"/>
</dbReference>
<evidence type="ECO:0000313" key="2">
    <source>
        <dbReference type="EMBL" id="MBY6217286.1"/>
    </source>
</evidence>
<proteinExistence type="predicted"/>
<protein>
    <submittedName>
        <fullName evidence="2">Uncharacterized protein</fullName>
    </submittedName>
</protein>
<feature type="compositionally biased region" description="Basic and acidic residues" evidence="1">
    <location>
        <begin position="42"/>
        <end position="55"/>
    </location>
</feature>
<organism evidence="2 3">
    <name type="scientific">Qipengyuania aquimaris</name>
    <dbReference type="NCBI Taxonomy" id="255984"/>
    <lineage>
        <taxon>Bacteria</taxon>
        <taxon>Pseudomonadati</taxon>
        <taxon>Pseudomonadota</taxon>
        <taxon>Alphaproteobacteria</taxon>
        <taxon>Sphingomonadales</taxon>
        <taxon>Erythrobacteraceae</taxon>
        <taxon>Qipengyuania</taxon>
    </lineage>
</organism>
<dbReference type="AlphaFoldDB" id="A0A9Q3XD04"/>
<gene>
    <name evidence="2" type="ORF">KUV31_02910</name>
</gene>